<evidence type="ECO:0000256" key="7">
    <source>
        <dbReference type="SAM" id="SignalP"/>
    </source>
</evidence>
<accession>A0A433ZYM7</accession>
<dbReference type="OrthoDB" id="6505017at2"/>
<dbReference type="PIRSF" id="PIRSF034445">
    <property type="entry name" value="CpxP_Spy"/>
    <property type="match status" value="1"/>
</dbReference>
<dbReference type="EMBL" id="NRQY01000001">
    <property type="protein sequence ID" value="RUT67228.1"/>
    <property type="molecule type" value="Genomic_DNA"/>
</dbReference>
<feature type="region of interest" description="Disordered" evidence="6">
    <location>
        <begin position="149"/>
        <end position="170"/>
    </location>
</feature>
<dbReference type="GO" id="GO:0051082">
    <property type="term" value="F:unfolded protein binding"/>
    <property type="evidence" value="ECO:0007669"/>
    <property type="project" value="TreeGrafter"/>
</dbReference>
<comment type="subcellular location">
    <subcellularLocation>
        <location evidence="1">Periplasm</location>
    </subcellularLocation>
</comment>
<comment type="caution">
    <text evidence="8">The sequence shown here is derived from an EMBL/GenBank/DDBJ whole genome shotgun (WGS) entry which is preliminary data.</text>
</comment>
<dbReference type="Pfam" id="PF07813">
    <property type="entry name" value="LTXXQ"/>
    <property type="match status" value="1"/>
</dbReference>
<dbReference type="Proteomes" id="UP000286908">
    <property type="component" value="Unassembled WGS sequence"/>
</dbReference>
<evidence type="ECO:0000313" key="8">
    <source>
        <dbReference type="EMBL" id="RUT67228.1"/>
    </source>
</evidence>
<evidence type="ECO:0000256" key="2">
    <source>
        <dbReference type="ARBA" id="ARBA00008441"/>
    </source>
</evidence>
<dbReference type="GO" id="GO:0030288">
    <property type="term" value="C:outer membrane-bounded periplasmic space"/>
    <property type="evidence" value="ECO:0007669"/>
    <property type="project" value="TreeGrafter"/>
</dbReference>
<protein>
    <recommendedName>
        <fullName evidence="10">Periplasmic protein CpxP</fullName>
    </recommendedName>
</protein>
<evidence type="ECO:0000256" key="6">
    <source>
        <dbReference type="SAM" id="MobiDB-lite"/>
    </source>
</evidence>
<dbReference type="PANTHER" id="PTHR38102:SF2">
    <property type="entry name" value="PERIPLASMIC PROTEIN CPXP"/>
    <property type="match status" value="1"/>
</dbReference>
<dbReference type="CDD" id="cd09916">
    <property type="entry name" value="CpxP_like"/>
    <property type="match status" value="1"/>
</dbReference>
<reference evidence="8 9" key="1">
    <citation type="submission" date="2017-08" db="EMBL/GenBank/DDBJ databases">
        <title>Draft genome sequence of pheromone producing symbiont Morganella morganii, of the female New Zealand grass grub Costelytra giveni.</title>
        <authorList>
            <person name="Laugraud A."/>
            <person name="Young S.D."/>
            <person name="Hurst M.H."/>
        </authorList>
    </citation>
    <scope>NUCLEOTIDE SEQUENCE [LARGE SCALE GENOMIC DNA]</scope>
    <source>
        <strain evidence="8 9">MMsCG</strain>
    </source>
</reference>
<dbReference type="Gene3D" id="1.20.120.1490">
    <property type="match status" value="1"/>
</dbReference>
<evidence type="ECO:0000256" key="5">
    <source>
        <dbReference type="SAM" id="Coils"/>
    </source>
</evidence>
<organism evidence="8 9">
    <name type="scientific">Morganella morganii</name>
    <name type="common">Proteus morganii</name>
    <dbReference type="NCBI Taxonomy" id="582"/>
    <lineage>
        <taxon>Bacteria</taxon>
        <taxon>Pseudomonadati</taxon>
        <taxon>Pseudomonadota</taxon>
        <taxon>Gammaproteobacteria</taxon>
        <taxon>Enterobacterales</taxon>
        <taxon>Morganellaceae</taxon>
        <taxon>Morganella</taxon>
    </lineage>
</organism>
<dbReference type="InterPro" id="IPR012899">
    <property type="entry name" value="LTXXQ"/>
</dbReference>
<dbReference type="PANTHER" id="PTHR38102">
    <property type="entry name" value="PERIPLASMIC CHAPERONE SPY"/>
    <property type="match status" value="1"/>
</dbReference>
<evidence type="ECO:0000256" key="3">
    <source>
        <dbReference type="ARBA" id="ARBA00022729"/>
    </source>
</evidence>
<keyword evidence="3 7" id="KW-0732">Signal</keyword>
<feature type="chain" id="PRO_5019469290" description="Periplasmic protein CpxP" evidence="7">
    <location>
        <begin position="23"/>
        <end position="170"/>
    </location>
</feature>
<feature type="signal peptide" evidence="7">
    <location>
        <begin position="1"/>
        <end position="22"/>
    </location>
</feature>
<evidence type="ECO:0000256" key="4">
    <source>
        <dbReference type="ARBA" id="ARBA00022764"/>
    </source>
</evidence>
<feature type="compositionally biased region" description="Polar residues" evidence="6">
    <location>
        <begin position="152"/>
        <end position="162"/>
    </location>
</feature>
<evidence type="ECO:0008006" key="10">
    <source>
        <dbReference type="Google" id="ProtNLM"/>
    </source>
</evidence>
<evidence type="ECO:0000313" key="9">
    <source>
        <dbReference type="Proteomes" id="UP000286908"/>
    </source>
</evidence>
<keyword evidence="5" id="KW-0175">Coiled coil</keyword>
<gene>
    <name evidence="8" type="ORF">CKG00_13285</name>
</gene>
<dbReference type="InterPro" id="IPR052211">
    <property type="entry name" value="Cpx_auxiliary_protein"/>
</dbReference>
<comment type="similarity">
    <text evidence="2">Belongs to the CpxP/Spy family.</text>
</comment>
<evidence type="ECO:0000256" key="1">
    <source>
        <dbReference type="ARBA" id="ARBA00004418"/>
    </source>
</evidence>
<sequence length="170" mass="19401">MGKIATITLASMFVMQSAPGLAQDSESDSCVAPVQSHSQYKGITTSGGDGYTSMLTGIRLTEEQRMQLRDLMHNYRDQLRNVRNLAEDDIALYELVKAEKFDETAVRNQLEKEMRKRLNYQVEMIRVHHQMYQLLNPEQKMQLDANFEPESIHTSSASSAQNMPEVICQK</sequence>
<proteinExistence type="inferred from homology"/>
<name>A0A433ZYM7_MORMO</name>
<dbReference type="AlphaFoldDB" id="A0A433ZYM7"/>
<feature type="coiled-coil region" evidence="5">
    <location>
        <begin position="58"/>
        <end position="88"/>
    </location>
</feature>
<keyword evidence="4" id="KW-0574">Periplasm</keyword>